<evidence type="ECO:0000313" key="3">
    <source>
        <dbReference type="EMBL" id="UGS37280.1"/>
    </source>
</evidence>
<organism evidence="3 4">
    <name type="scientific">Capillimicrobium parvum</name>
    <dbReference type="NCBI Taxonomy" id="2884022"/>
    <lineage>
        <taxon>Bacteria</taxon>
        <taxon>Bacillati</taxon>
        <taxon>Actinomycetota</taxon>
        <taxon>Thermoleophilia</taxon>
        <taxon>Solirubrobacterales</taxon>
        <taxon>Capillimicrobiaceae</taxon>
        <taxon>Capillimicrobium</taxon>
    </lineage>
</organism>
<dbReference type="GO" id="GO:0005829">
    <property type="term" value="C:cytosol"/>
    <property type="evidence" value="ECO:0007669"/>
    <property type="project" value="TreeGrafter"/>
</dbReference>
<dbReference type="RefSeq" id="WP_259311337.1">
    <property type="nucleotide sequence ID" value="NZ_CP087164.1"/>
</dbReference>
<dbReference type="SUPFAM" id="SSF101790">
    <property type="entry name" value="Aminomethyltransferase beta-barrel domain"/>
    <property type="match status" value="1"/>
</dbReference>
<gene>
    <name evidence="3" type="primary">ligM</name>
    <name evidence="3" type="ORF">DSM104329_03695</name>
</gene>
<feature type="binding site" evidence="1">
    <location>
        <position position="199"/>
    </location>
    <ligand>
        <name>substrate</name>
    </ligand>
</feature>
<dbReference type="EC" id="2.1.1.341" evidence="3"/>
<proteinExistence type="predicted"/>
<dbReference type="AlphaFoldDB" id="A0A9E6XZE1"/>
<dbReference type="SUPFAM" id="SSF103025">
    <property type="entry name" value="Folate-binding domain"/>
    <property type="match status" value="1"/>
</dbReference>
<name>A0A9E6XZE1_9ACTN</name>
<dbReference type="InterPro" id="IPR006222">
    <property type="entry name" value="GCVT_N"/>
</dbReference>
<accession>A0A9E6XZE1</accession>
<keyword evidence="4" id="KW-1185">Reference proteome</keyword>
<dbReference type="EMBL" id="CP087164">
    <property type="protein sequence ID" value="UGS37280.1"/>
    <property type="molecule type" value="Genomic_DNA"/>
</dbReference>
<feature type="domain" description="GCVT N-terminal" evidence="2">
    <location>
        <begin position="40"/>
        <end position="247"/>
    </location>
</feature>
<keyword evidence="3" id="KW-0489">Methyltransferase</keyword>
<dbReference type="PANTHER" id="PTHR43757">
    <property type="entry name" value="AMINOMETHYLTRANSFERASE"/>
    <property type="match status" value="1"/>
</dbReference>
<dbReference type="Proteomes" id="UP001162834">
    <property type="component" value="Chromosome"/>
</dbReference>
<evidence type="ECO:0000313" key="4">
    <source>
        <dbReference type="Proteomes" id="UP001162834"/>
    </source>
</evidence>
<dbReference type="KEGG" id="sbae:DSM104329_03695"/>
<evidence type="ECO:0000259" key="2">
    <source>
        <dbReference type="Pfam" id="PF01571"/>
    </source>
</evidence>
<dbReference type="PANTHER" id="PTHR43757:SF2">
    <property type="entry name" value="AMINOMETHYLTRANSFERASE, MITOCHONDRIAL"/>
    <property type="match status" value="1"/>
</dbReference>
<protein>
    <submittedName>
        <fullName evidence="3">Vanillate/3-O-methylgallate O-demethylase</fullName>
        <ecNumber evidence="3">2.1.1.341</ecNumber>
    </submittedName>
</protein>
<dbReference type="Pfam" id="PF01571">
    <property type="entry name" value="GCV_T"/>
    <property type="match status" value="1"/>
</dbReference>
<dbReference type="GO" id="GO:0032259">
    <property type="term" value="P:methylation"/>
    <property type="evidence" value="ECO:0007669"/>
    <property type="project" value="UniProtKB-KW"/>
</dbReference>
<dbReference type="GO" id="GO:0008168">
    <property type="term" value="F:methyltransferase activity"/>
    <property type="evidence" value="ECO:0007669"/>
    <property type="project" value="UniProtKB-KW"/>
</dbReference>
<dbReference type="InterPro" id="IPR029043">
    <property type="entry name" value="GcvT/YgfZ_C"/>
</dbReference>
<dbReference type="InterPro" id="IPR027266">
    <property type="entry name" value="TrmE/GcvT-like"/>
</dbReference>
<keyword evidence="3" id="KW-0808">Transferase</keyword>
<dbReference type="InterPro" id="IPR028896">
    <property type="entry name" value="GcvT/YgfZ/DmdA"/>
</dbReference>
<dbReference type="Gene3D" id="3.30.1360.120">
    <property type="entry name" value="Probable tRNA modification gtpase trme, domain 1"/>
    <property type="match status" value="1"/>
</dbReference>
<evidence type="ECO:0000256" key="1">
    <source>
        <dbReference type="PIRSR" id="PIRSR006487-1"/>
    </source>
</evidence>
<dbReference type="PIRSF" id="PIRSF006487">
    <property type="entry name" value="GcvT"/>
    <property type="match status" value="1"/>
</dbReference>
<sequence>MTSSNASPEPKVGQPSTTVDFLRKPLYAEFDLMWGAPQYTSWIDESLSWKETCYLGDWSWLPDMRFTGPDVFRLFSDISVNTMDPFAIGQSKHIIHCNPDGKLIGEGILSRIGEQEVAQFGQCVHWTNYQLRKGGYDVSAEPLEWTNLHLQGPLSIYVLERAAGQSVRDAGYMRSTPVTIAGHEVLALRQGMTGEIGFELQAPKEFLAEISNAILEAGQEYGIRRMGAKVSMLNHLEAAYPTVTLDYLPAIFDEWSADFRDYLDVQLSDAYGAPAFDLFYKVAGSFDTDDPRDYYRSPVEFDWAGRIKFDHEFIGREALAEEVANPRRVLRTLVWHADDVLKLWGELFRKGDPLPDFMDMPRERRGYMYADQVLADGAPAGVSTSRGYSAYFREMLSLAVIDVDHSEIGNEVAVVWGNPGTAQREIRAMVALAPYKENRGRVDLSQLPATPA</sequence>
<reference evidence="3" key="1">
    <citation type="journal article" date="2022" name="Int. J. Syst. Evol. Microbiol.">
        <title>Pseudomonas aegrilactucae sp. nov. and Pseudomonas morbosilactucae sp. nov., pathogens causing bacterial rot of lettuce in Japan.</title>
        <authorList>
            <person name="Sawada H."/>
            <person name="Fujikawa T."/>
            <person name="Satou M."/>
        </authorList>
    </citation>
    <scope>NUCLEOTIDE SEQUENCE</scope>
    <source>
        <strain evidence="3">0166_1</strain>
    </source>
</reference>